<keyword evidence="3" id="KW-1185">Reference proteome</keyword>
<dbReference type="Proteomes" id="UP000287188">
    <property type="component" value="Unassembled WGS sequence"/>
</dbReference>
<dbReference type="Pfam" id="PF13333">
    <property type="entry name" value="rve_2"/>
    <property type="match status" value="1"/>
</dbReference>
<protein>
    <recommendedName>
        <fullName evidence="1">Integrase catalytic domain-containing protein</fullName>
    </recommendedName>
</protein>
<evidence type="ECO:0000313" key="3">
    <source>
        <dbReference type="Proteomes" id="UP000287188"/>
    </source>
</evidence>
<dbReference type="AlphaFoldDB" id="A0A402ASA7"/>
<dbReference type="PANTHER" id="PTHR46889">
    <property type="entry name" value="TRANSPOSASE INSF FOR INSERTION SEQUENCE IS3B-RELATED"/>
    <property type="match status" value="1"/>
</dbReference>
<evidence type="ECO:0000313" key="2">
    <source>
        <dbReference type="EMBL" id="GCE21984.1"/>
    </source>
</evidence>
<gene>
    <name evidence="2" type="ORF">KDK_57840</name>
</gene>
<sequence>MESFFGTVKEECVYRVTFPSRAVARSTLFAYLEAFYNRVRRHSSFGYLSPIDSEEHAQKDIPRNS</sequence>
<feature type="domain" description="Integrase catalytic" evidence="1">
    <location>
        <begin position="2"/>
        <end position="53"/>
    </location>
</feature>
<dbReference type="PANTHER" id="PTHR46889:SF4">
    <property type="entry name" value="TRANSPOSASE INSO FOR INSERTION SEQUENCE ELEMENT IS911B-RELATED"/>
    <property type="match status" value="1"/>
</dbReference>
<organism evidence="2 3">
    <name type="scientific">Dictyobacter kobayashii</name>
    <dbReference type="NCBI Taxonomy" id="2014872"/>
    <lineage>
        <taxon>Bacteria</taxon>
        <taxon>Bacillati</taxon>
        <taxon>Chloroflexota</taxon>
        <taxon>Ktedonobacteria</taxon>
        <taxon>Ktedonobacterales</taxon>
        <taxon>Dictyobacteraceae</taxon>
        <taxon>Dictyobacter</taxon>
    </lineage>
</organism>
<evidence type="ECO:0000259" key="1">
    <source>
        <dbReference type="Pfam" id="PF13333"/>
    </source>
</evidence>
<dbReference type="EMBL" id="BIFS01000002">
    <property type="protein sequence ID" value="GCE21984.1"/>
    <property type="molecule type" value="Genomic_DNA"/>
</dbReference>
<comment type="caution">
    <text evidence="2">The sequence shown here is derived from an EMBL/GenBank/DDBJ whole genome shotgun (WGS) entry which is preliminary data.</text>
</comment>
<dbReference type="SUPFAM" id="SSF53098">
    <property type="entry name" value="Ribonuclease H-like"/>
    <property type="match status" value="1"/>
</dbReference>
<proteinExistence type="predicted"/>
<accession>A0A402ASA7</accession>
<reference evidence="3" key="1">
    <citation type="submission" date="2018-12" db="EMBL/GenBank/DDBJ databases">
        <title>Tengunoibacter tsumagoiensis gen. nov., sp. nov., Dictyobacter kobayashii sp. nov., D. alpinus sp. nov., and D. joshuensis sp. nov. and description of Dictyobacteraceae fam. nov. within the order Ktedonobacterales isolated from Tengu-no-mugimeshi.</title>
        <authorList>
            <person name="Wang C.M."/>
            <person name="Zheng Y."/>
            <person name="Sakai Y."/>
            <person name="Toyoda A."/>
            <person name="Minakuchi Y."/>
            <person name="Abe K."/>
            <person name="Yokota A."/>
            <person name="Yabe S."/>
        </authorList>
    </citation>
    <scope>NUCLEOTIDE SEQUENCE [LARGE SCALE GENOMIC DNA]</scope>
    <source>
        <strain evidence="3">Uno11</strain>
    </source>
</reference>
<dbReference type="InterPro" id="IPR012337">
    <property type="entry name" value="RNaseH-like_sf"/>
</dbReference>
<dbReference type="OrthoDB" id="1652943at2"/>
<name>A0A402ASA7_9CHLR</name>
<dbReference type="InterPro" id="IPR050900">
    <property type="entry name" value="Transposase_IS3/IS150/IS904"/>
</dbReference>
<dbReference type="RefSeq" id="WP_126554460.1">
    <property type="nucleotide sequence ID" value="NZ_BIFS01000002.1"/>
</dbReference>
<dbReference type="GO" id="GO:0015074">
    <property type="term" value="P:DNA integration"/>
    <property type="evidence" value="ECO:0007669"/>
    <property type="project" value="InterPro"/>
</dbReference>
<dbReference type="InterPro" id="IPR001584">
    <property type="entry name" value="Integrase_cat-core"/>
</dbReference>